<dbReference type="GO" id="GO:0046474">
    <property type="term" value="P:glycerophospholipid biosynthetic process"/>
    <property type="evidence" value="ECO:0007669"/>
    <property type="project" value="TreeGrafter"/>
</dbReference>
<evidence type="ECO:0000256" key="11">
    <source>
        <dbReference type="NCBIfam" id="TIGR00560"/>
    </source>
</evidence>
<dbReference type="EC" id="2.7.8.5" evidence="11"/>
<evidence type="ECO:0000256" key="2">
    <source>
        <dbReference type="ARBA" id="ARBA00010441"/>
    </source>
</evidence>
<feature type="transmembrane region" description="Helical" evidence="13">
    <location>
        <begin position="63"/>
        <end position="83"/>
    </location>
</feature>
<evidence type="ECO:0000256" key="9">
    <source>
        <dbReference type="ARBA" id="ARBA00023209"/>
    </source>
</evidence>
<dbReference type="AlphaFoldDB" id="A0A933I8D8"/>
<dbReference type="Proteomes" id="UP000736328">
    <property type="component" value="Unassembled WGS sequence"/>
</dbReference>
<evidence type="ECO:0000256" key="10">
    <source>
        <dbReference type="ARBA" id="ARBA00023264"/>
    </source>
</evidence>
<evidence type="ECO:0000256" key="4">
    <source>
        <dbReference type="ARBA" id="ARBA00022679"/>
    </source>
</evidence>
<comment type="caution">
    <text evidence="14">The sequence shown here is derived from an EMBL/GenBank/DDBJ whole genome shotgun (WGS) entry which is preliminary data.</text>
</comment>
<keyword evidence="4 12" id="KW-0808">Transferase</keyword>
<dbReference type="Gene3D" id="1.20.120.1760">
    <property type="match status" value="1"/>
</dbReference>
<dbReference type="InterPro" id="IPR050324">
    <property type="entry name" value="CDP-alcohol_PTase-I"/>
</dbReference>
<dbReference type="Pfam" id="PF01066">
    <property type="entry name" value="CDP-OH_P_transf"/>
    <property type="match status" value="1"/>
</dbReference>
<name>A0A933I8D8_UNCT6</name>
<gene>
    <name evidence="14" type="primary">pgsA</name>
    <name evidence="14" type="ORF">HY768_04820</name>
</gene>
<keyword evidence="10" id="KW-1208">Phospholipid metabolism</keyword>
<evidence type="ECO:0000256" key="5">
    <source>
        <dbReference type="ARBA" id="ARBA00022692"/>
    </source>
</evidence>
<dbReference type="InterPro" id="IPR000462">
    <property type="entry name" value="CDP-OH_P_trans"/>
</dbReference>
<accession>A0A933I8D8</accession>
<evidence type="ECO:0000313" key="15">
    <source>
        <dbReference type="Proteomes" id="UP000736328"/>
    </source>
</evidence>
<keyword evidence="7" id="KW-0443">Lipid metabolism</keyword>
<protein>
    <recommendedName>
        <fullName evidence="11">CDP-diacylglycerol--glycerol-3-phosphate 3-phosphatidyltransferase</fullName>
        <ecNumber evidence="11">2.7.8.5</ecNumber>
    </recommendedName>
</protein>
<dbReference type="EMBL" id="JACQXR010000058">
    <property type="protein sequence ID" value="MBI4726535.1"/>
    <property type="molecule type" value="Genomic_DNA"/>
</dbReference>
<keyword evidence="6 13" id="KW-1133">Transmembrane helix</keyword>
<evidence type="ECO:0000256" key="1">
    <source>
        <dbReference type="ARBA" id="ARBA00004141"/>
    </source>
</evidence>
<evidence type="ECO:0000256" key="6">
    <source>
        <dbReference type="ARBA" id="ARBA00022989"/>
    </source>
</evidence>
<keyword evidence="8 13" id="KW-0472">Membrane</keyword>
<dbReference type="PIRSF" id="PIRSF000847">
    <property type="entry name" value="Phos_ph_gly_syn"/>
    <property type="match status" value="1"/>
</dbReference>
<feature type="transmembrane region" description="Helical" evidence="13">
    <location>
        <begin position="160"/>
        <end position="184"/>
    </location>
</feature>
<feature type="transmembrane region" description="Helical" evidence="13">
    <location>
        <begin position="30"/>
        <end position="51"/>
    </location>
</feature>
<keyword evidence="5 13" id="KW-0812">Transmembrane</keyword>
<proteinExistence type="inferred from homology"/>
<dbReference type="NCBIfam" id="TIGR00560">
    <property type="entry name" value="pgsA"/>
    <property type="match status" value="1"/>
</dbReference>
<comment type="subcellular location">
    <subcellularLocation>
        <location evidence="1">Membrane</location>
        <topology evidence="1">Multi-pass membrane protein</topology>
    </subcellularLocation>
</comment>
<dbReference type="GO" id="GO:0016020">
    <property type="term" value="C:membrane"/>
    <property type="evidence" value="ECO:0007669"/>
    <property type="project" value="UniProtKB-SubCell"/>
</dbReference>
<dbReference type="PANTHER" id="PTHR14269">
    <property type="entry name" value="CDP-DIACYLGLYCEROL--GLYCEROL-3-PHOSPHATE 3-PHOSPHATIDYLTRANSFERASE-RELATED"/>
    <property type="match status" value="1"/>
</dbReference>
<keyword evidence="9" id="KW-0594">Phospholipid biosynthesis</keyword>
<evidence type="ECO:0000256" key="3">
    <source>
        <dbReference type="ARBA" id="ARBA00022516"/>
    </source>
</evidence>
<evidence type="ECO:0000256" key="7">
    <source>
        <dbReference type="ARBA" id="ARBA00023098"/>
    </source>
</evidence>
<evidence type="ECO:0000256" key="13">
    <source>
        <dbReference type="SAM" id="Phobius"/>
    </source>
</evidence>
<dbReference type="PROSITE" id="PS00379">
    <property type="entry name" value="CDP_ALCOHOL_P_TRANSF"/>
    <property type="match status" value="1"/>
</dbReference>
<dbReference type="PANTHER" id="PTHR14269:SF62">
    <property type="entry name" value="CDP-DIACYLGLYCEROL--GLYCEROL-3-PHOSPHATE 3-PHOSPHATIDYLTRANSFERASE 1, CHLOROPLASTIC"/>
    <property type="match status" value="1"/>
</dbReference>
<comment type="similarity">
    <text evidence="2 12">Belongs to the CDP-alcohol phosphatidyltransferase class-I family.</text>
</comment>
<evidence type="ECO:0000313" key="14">
    <source>
        <dbReference type="EMBL" id="MBI4726535.1"/>
    </source>
</evidence>
<evidence type="ECO:0000256" key="8">
    <source>
        <dbReference type="ARBA" id="ARBA00023136"/>
    </source>
</evidence>
<feature type="transmembrane region" description="Helical" evidence="13">
    <location>
        <begin position="7"/>
        <end position="24"/>
    </location>
</feature>
<organism evidence="14 15">
    <name type="scientific">candidate division TA06 bacterium</name>
    <dbReference type="NCBI Taxonomy" id="2250710"/>
    <lineage>
        <taxon>Bacteria</taxon>
        <taxon>Bacteria division TA06</taxon>
    </lineage>
</organism>
<dbReference type="InterPro" id="IPR048254">
    <property type="entry name" value="CDP_ALCOHOL_P_TRANSF_CS"/>
</dbReference>
<dbReference type="InterPro" id="IPR004570">
    <property type="entry name" value="Phosphatidylglycerol_P_synth"/>
</dbReference>
<keyword evidence="3" id="KW-0444">Lipid biosynthesis</keyword>
<dbReference type="GO" id="GO:0008444">
    <property type="term" value="F:CDP-diacylglycerol-glycerol-3-phosphate 3-phosphatidyltransferase activity"/>
    <property type="evidence" value="ECO:0007669"/>
    <property type="project" value="UniProtKB-UniRule"/>
</dbReference>
<evidence type="ECO:0000256" key="12">
    <source>
        <dbReference type="RuleBase" id="RU003750"/>
    </source>
</evidence>
<reference evidence="14" key="1">
    <citation type="submission" date="2020-07" db="EMBL/GenBank/DDBJ databases">
        <title>Huge and variable diversity of episymbiotic CPR bacteria and DPANN archaea in groundwater ecosystems.</title>
        <authorList>
            <person name="He C.Y."/>
            <person name="Keren R."/>
            <person name="Whittaker M."/>
            <person name="Farag I.F."/>
            <person name="Doudna J."/>
            <person name="Cate J.H.D."/>
            <person name="Banfield J.F."/>
        </authorList>
    </citation>
    <scope>NUCLEOTIDE SEQUENCE</scope>
    <source>
        <strain evidence="14">NC_groundwater_1520_Pr4_B-0.1um_53_5</strain>
    </source>
</reference>
<feature type="transmembrane region" description="Helical" evidence="13">
    <location>
        <begin position="129"/>
        <end position="148"/>
    </location>
</feature>
<sequence length="198" mass="21913">MNLPNKLTLGRALISPVFMALLLYDNVYSRYAALAVFLLASLSDILDGYLARRNGQQTGFGKIMDPIADKLLISVALVAFVALKLSSVWMVMVIIVREFLIMGLRTLVAYRGQIMESSILAKLKTSSQMLAVLAVLVFLCCRDTLAASGSYLPEYQLANYIFILDGLIFLAMLLTVVSGLDYLIKSRWLILGLFKGNM</sequence>
<dbReference type="InterPro" id="IPR043130">
    <property type="entry name" value="CDP-OH_PTrfase_TM_dom"/>
</dbReference>